<keyword evidence="5" id="KW-1185">Reference proteome</keyword>
<dbReference type="PANTHER" id="PTHR31987">
    <property type="entry name" value="GLUTAMINASE A-RELATED"/>
    <property type="match status" value="1"/>
</dbReference>
<dbReference type="KEGG" id="ccot:CCAX7_009060"/>
<dbReference type="Pfam" id="PF16334">
    <property type="entry name" value="DUF4964"/>
    <property type="match status" value="1"/>
</dbReference>
<proteinExistence type="predicted"/>
<feature type="domain" description="DUF4964" evidence="1">
    <location>
        <begin position="53"/>
        <end position="109"/>
    </location>
</feature>
<dbReference type="EMBL" id="AP025739">
    <property type="protein sequence ID" value="BDI28855.1"/>
    <property type="molecule type" value="Genomic_DNA"/>
</dbReference>
<evidence type="ECO:0000259" key="2">
    <source>
        <dbReference type="Pfam" id="PF16335"/>
    </source>
</evidence>
<dbReference type="PANTHER" id="PTHR31987:SF1">
    <property type="entry name" value="GLUTAMINASE A"/>
    <property type="match status" value="1"/>
</dbReference>
<dbReference type="GO" id="GO:0005975">
    <property type="term" value="P:carbohydrate metabolic process"/>
    <property type="evidence" value="ECO:0007669"/>
    <property type="project" value="InterPro"/>
</dbReference>
<sequence>MTTVSKKAAVTIGAVAVAAAALGALSLSKSPVADKTVGALTLAAPAAAAPPPAFRPPATPLVTSDPFLSIWSKADRLTDKTTQHWTNREQPLVSLVRIDGKSYRIMGATPASLPALPQTSVQVLPTRTIYQFANESVHVTLTFTTAILPSDFDALSRPLTYLTWDVSSVDGKSHAVSIYDGVGGLISVNDQDEPVTWKRETFGPVTALSIGTQKQNYLSIAGDGVTLDWGYAYLSTPTKDAKAAIGAADTLTGAFIENGALPAKDETRMPRPANDAAPTLAVAFDLGNVGAAPVSRHTTIAYDEVYAINFFREKLRPYWRRNGGTPATLLPAAEKDYTRLTQACVAFDTDLMADMTKTGGAKYATMTALAYRQCFAATGLAADHNGQPLFLTKENNSNGDIGTVDIIFPLAPQWLLLSPTLMKCAMVPILNYGSSERWKFPNSPHDLGTYPIARGTDDGGEQMPVEESGNMILLCDAVAKADGNANFVTPWWPTISKWADYLVQYGLDPEEQLCTDDFMGHLAHNSNLSIKAILALAAYGDLCRMRGDTANADKYAKLAKDDAAHWMQVSDDGDHSRLAFDKPNTWSLKYNLVWDQILGLNVFPASVAKREIAQYKKVALKYGTPLDSRTTLTKVDWLFWSATLADNQADFEALINPTYNYLNTTTKDRMPFVDSYNVDEAEGIRFNARPVIGGVFIKMLNDKDVWKKWAARDTMKVGGWAPLPKAPKVTIVAPLQQTWRYTTDKPSDDWTKANFDDSGWKQGQGGFGNQGTNHTDWNTSDIWIRRTITVPQGDLKNLQFAVFHDEDIDIYINGVAAAQEAGYATTIVNLPITSEAKALMKPGATVTIAAHCHQTVGGQGIDVGLASVVEPTP</sequence>
<dbReference type="InterPro" id="IPR032514">
    <property type="entry name" value="GtaA_central"/>
</dbReference>
<gene>
    <name evidence="4" type="ORF">CCAX7_009060</name>
</gene>
<accession>A0A402CU57</accession>
<feature type="domain" description="Glutaminase A N-terminal" evidence="3">
    <location>
        <begin position="126"/>
        <end position="354"/>
    </location>
</feature>
<dbReference type="AlphaFoldDB" id="A0A402CU57"/>
<name>A0A402CU57_9BACT</name>
<dbReference type="SUPFAM" id="SSF49785">
    <property type="entry name" value="Galactose-binding domain-like"/>
    <property type="match status" value="1"/>
</dbReference>
<dbReference type="Pfam" id="PF17168">
    <property type="entry name" value="DUF5127"/>
    <property type="match status" value="1"/>
</dbReference>
<evidence type="ECO:0000313" key="5">
    <source>
        <dbReference type="Proteomes" id="UP000287394"/>
    </source>
</evidence>
<dbReference type="OrthoDB" id="175993at2"/>
<dbReference type="InterPro" id="IPR008928">
    <property type="entry name" value="6-hairpin_glycosidase_sf"/>
</dbReference>
<reference evidence="4 5" key="1">
    <citation type="journal article" date="2019" name="Int. J. Syst. Evol. Microbiol.">
        <title>Capsulimonas corticalis gen. nov., sp. nov., an aerobic capsulated bacterium, of a novel bacterial order, Capsulimonadales ord. nov., of the class Armatimonadia of the phylum Armatimonadetes.</title>
        <authorList>
            <person name="Li J."/>
            <person name="Kudo C."/>
            <person name="Tonouchi A."/>
        </authorList>
    </citation>
    <scope>NUCLEOTIDE SEQUENCE [LARGE SCALE GENOMIC DNA]</scope>
    <source>
        <strain evidence="4 5">AX-7</strain>
    </source>
</reference>
<dbReference type="InterPro" id="IPR033433">
    <property type="entry name" value="GtaA_N"/>
</dbReference>
<dbReference type="InterPro" id="IPR052743">
    <property type="entry name" value="Glutaminase_GtaA"/>
</dbReference>
<dbReference type="Pfam" id="PF16335">
    <property type="entry name" value="GtaA_6_Hairpin"/>
    <property type="match status" value="1"/>
</dbReference>
<evidence type="ECO:0000259" key="3">
    <source>
        <dbReference type="Pfam" id="PF17168"/>
    </source>
</evidence>
<dbReference type="Gene3D" id="2.60.120.260">
    <property type="entry name" value="Galactose-binding domain-like"/>
    <property type="match status" value="1"/>
</dbReference>
<feature type="domain" description="Glutaminase A central" evidence="2">
    <location>
        <begin position="360"/>
        <end position="698"/>
    </location>
</feature>
<dbReference type="InterPro" id="IPR032515">
    <property type="entry name" value="DUF4964"/>
</dbReference>
<dbReference type="SUPFAM" id="SSF48208">
    <property type="entry name" value="Six-hairpin glycosidases"/>
    <property type="match status" value="1"/>
</dbReference>
<dbReference type="Proteomes" id="UP000287394">
    <property type="component" value="Chromosome"/>
</dbReference>
<evidence type="ECO:0000259" key="1">
    <source>
        <dbReference type="Pfam" id="PF16334"/>
    </source>
</evidence>
<protein>
    <submittedName>
        <fullName evidence="4">Uncharacterized protein</fullName>
    </submittedName>
</protein>
<evidence type="ECO:0000313" key="4">
    <source>
        <dbReference type="EMBL" id="BDI28855.1"/>
    </source>
</evidence>
<dbReference type="InterPro" id="IPR008979">
    <property type="entry name" value="Galactose-bd-like_sf"/>
</dbReference>
<organism evidence="4 5">
    <name type="scientific">Capsulimonas corticalis</name>
    <dbReference type="NCBI Taxonomy" id="2219043"/>
    <lineage>
        <taxon>Bacteria</taxon>
        <taxon>Bacillati</taxon>
        <taxon>Armatimonadota</taxon>
        <taxon>Armatimonadia</taxon>
        <taxon>Capsulimonadales</taxon>
        <taxon>Capsulimonadaceae</taxon>
        <taxon>Capsulimonas</taxon>
    </lineage>
</organism>
<dbReference type="RefSeq" id="WP_119320912.1">
    <property type="nucleotide sequence ID" value="NZ_AP025739.1"/>
</dbReference>